<dbReference type="InterPro" id="IPR005318">
    <property type="entry name" value="OM_porin_bac"/>
</dbReference>
<keyword evidence="3" id="KW-0732">Signal</keyword>
<comment type="similarity">
    <text evidence="1">Belongs to the outer membrane porin (Opr) (TC 1.B.25) family.</text>
</comment>
<protein>
    <submittedName>
        <fullName evidence="4">OprD family porin</fullName>
    </submittedName>
</protein>
<reference evidence="4 5" key="1">
    <citation type="journal article" date="2016" name="Int. J. Syst. Evol. Microbiol.">
        <title>Pontibacter aydingkolensis sp. nov., isolated from soil of a salt lake.</title>
        <authorList>
            <person name="Osman G."/>
            <person name="Zhang T."/>
            <person name="Lou K."/>
            <person name="Gao Y."/>
            <person name="Chang W."/>
            <person name="Lin Q."/>
            <person name="Yang H.M."/>
            <person name="Huo X.D."/>
            <person name="Wang N."/>
        </authorList>
    </citation>
    <scope>NUCLEOTIDE SEQUENCE [LARGE SCALE GENOMIC DNA]</scope>
    <source>
        <strain evidence="4 5">KACC 19255</strain>
    </source>
</reference>
<gene>
    <name evidence="4" type="ORF">K0O23_13110</name>
</gene>
<accession>A0ABS7CVW5</accession>
<dbReference type="PANTHER" id="PTHR34596">
    <property type="entry name" value="CHITOPORIN"/>
    <property type="match status" value="1"/>
</dbReference>
<sequence length="510" mass="57098">MVHTNSAILCRNISRGVFLVITATIAQLGSVQAQSIIQDIKKEENTQVKEKIEVNSANTFQALDTITAQASIKKDLPPPTLKAFLKQGKFSGQVRNLFMYTNNEGDLPDYHSLALGTGLGYESAMFHGFQVGVSGFFIFNVWSSNLGTDPETGFKSRYEIGNFDLLDPDDRHDLGRLENLYLRYSFNTSKVTVGRQKINTPFINPQDGRMRPTLVNGIWVEYNELEKLSFNGGYIIGFGPRSTADWFSVEESIGSIPAARSVYGKPSQYVGNINSDGVAIANVTYQPTQNIKTVLWHYYVDNLFNLSFSQTDVAIPVNQDKSRSIVLGFQAGYQKVSGNGGNADSLKAYMPKGAETWLYSGRLGFKTKKVETSLNYTQIADKDRFLFPREWGIEPFYTFLPRERFEGGAAGKGIALKTDLKLHPQWKASIGYGLFDTPSVKNARQSKYAMPSYSQLNIMANYALKGYLDGLVLQGLYVYKGARGETFGDPRFIENKVNMSHYTFVMNYQF</sequence>
<dbReference type="Gene3D" id="2.40.160.10">
    <property type="entry name" value="Porin"/>
    <property type="match status" value="1"/>
</dbReference>
<evidence type="ECO:0000256" key="2">
    <source>
        <dbReference type="ARBA" id="ARBA00022448"/>
    </source>
</evidence>
<dbReference type="Pfam" id="PF03573">
    <property type="entry name" value="OprD"/>
    <property type="match status" value="1"/>
</dbReference>
<evidence type="ECO:0000313" key="4">
    <source>
        <dbReference type="EMBL" id="MBW7468008.1"/>
    </source>
</evidence>
<dbReference type="SUPFAM" id="SSF56935">
    <property type="entry name" value="Porins"/>
    <property type="match status" value="1"/>
</dbReference>
<keyword evidence="5" id="KW-1185">Reference proteome</keyword>
<dbReference type="RefSeq" id="WP_219877881.1">
    <property type="nucleotide sequence ID" value="NZ_JAHYXK010000010.1"/>
</dbReference>
<dbReference type="EMBL" id="JAHYXK010000010">
    <property type="protein sequence ID" value="MBW7468008.1"/>
    <property type="molecule type" value="Genomic_DNA"/>
</dbReference>
<evidence type="ECO:0000313" key="5">
    <source>
        <dbReference type="Proteomes" id="UP000813018"/>
    </source>
</evidence>
<dbReference type="PANTHER" id="PTHR34596:SF2">
    <property type="entry name" value="CHITOPORIN"/>
    <property type="match status" value="1"/>
</dbReference>
<keyword evidence="2" id="KW-0813">Transport</keyword>
<dbReference type="InterPro" id="IPR023614">
    <property type="entry name" value="Porin_dom_sf"/>
</dbReference>
<proteinExistence type="inferred from homology"/>
<dbReference type="Proteomes" id="UP000813018">
    <property type="component" value="Unassembled WGS sequence"/>
</dbReference>
<comment type="caution">
    <text evidence="4">The sequence shown here is derived from an EMBL/GenBank/DDBJ whole genome shotgun (WGS) entry which is preliminary data.</text>
</comment>
<name>A0ABS7CVW5_9BACT</name>
<evidence type="ECO:0000256" key="1">
    <source>
        <dbReference type="ARBA" id="ARBA00009075"/>
    </source>
</evidence>
<organism evidence="4 5">
    <name type="scientific">Pontibacter aydingkolensis</name>
    <dbReference type="NCBI Taxonomy" id="1911536"/>
    <lineage>
        <taxon>Bacteria</taxon>
        <taxon>Pseudomonadati</taxon>
        <taxon>Bacteroidota</taxon>
        <taxon>Cytophagia</taxon>
        <taxon>Cytophagales</taxon>
        <taxon>Hymenobacteraceae</taxon>
        <taxon>Pontibacter</taxon>
    </lineage>
</organism>
<evidence type="ECO:0000256" key="3">
    <source>
        <dbReference type="ARBA" id="ARBA00022729"/>
    </source>
</evidence>